<dbReference type="GO" id="GO:0000324">
    <property type="term" value="C:fungal-type vacuole"/>
    <property type="evidence" value="ECO:0007669"/>
    <property type="project" value="TreeGrafter"/>
</dbReference>
<evidence type="ECO:0000256" key="2">
    <source>
        <dbReference type="SAM" id="MobiDB-lite"/>
    </source>
</evidence>
<dbReference type="PANTHER" id="PTHR47966">
    <property type="entry name" value="BETA-SITE APP-CLEAVING ENZYME, ISOFORM A-RELATED"/>
    <property type="match status" value="1"/>
</dbReference>
<sequence length="579" mass="63207">MRMVSSFYLATAIILSPFPALVSGLIFPRRASLREIAFHEPIAPVQVPLYHLRKRSRFSPTLNPRYQTGPSNSHTNGTSTLLDKPLQTFNSSRTSTESVSQNVTFVNGLSYYLPVTIGGQELNLIIDTGSSDTWTVPPLFDCIPIPVYGDPMPSASRACGFGPEFNQSESPSFQYLNTTNGSFAVGYADNSYAKGLVGQDIVNISGILVNQTIGLANIARWKGDNVTSGILGLGYPGSIPSAPGHRPYDWIPKPAGSIRNPLVKSDIDIDDDIDFDCHAAYPSFVESMAAQGHNPLFSVNLVETRSDFGGHGDRPQAGGTISFGGIPHVKHLGLPFAKAKMNPRFNESTCASDIRQIGYEFEIDAVLDGDTIIYGTKSTAKIDTGASVMAFPPWLYEEFLRRVYPAPLPYMTFISGRLWKISCNATMPDLGFDIGGVAIKLDRNQLIKKSVPDFDNAIPDSEEMCSMNIITNEWSDEVILGIPFLHGALAVYDLENKEIRIAKKFSSDPFHIPTWSDKVSSAGFVDHPPLGGNTTDMYKHWGEDQVQAHTGTEPITTTLIRVISTNSKESTPTPALTTL</sequence>
<dbReference type="EMBL" id="JAVHJM010000001">
    <property type="protein sequence ID" value="KAK6520801.1"/>
    <property type="molecule type" value="Genomic_DNA"/>
</dbReference>
<dbReference type="AlphaFoldDB" id="A0AAN8RY49"/>
<feature type="domain" description="Peptidase A1" evidence="3">
    <location>
        <begin position="111"/>
        <end position="502"/>
    </location>
</feature>
<evidence type="ECO:0000256" key="1">
    <source>
        <dbReference type="ARBA" id="ARBA00007447"/>
    </source>
</evidence>
<evidence type="ECO:0000313" key="4">
    <source>
        <dbReference type="EMBL" id="KAK6520801.1"/>
    </source>
</evidence>
<dbReference type="SUPFAM" id="SSF50630">
    <property type="entry name" value="Acid proteases"/>
    <property type="match status" value="1"/>
</dbReference>
<dbReference type="PROSITE" id="PS51767">
    <property type="entry name" value="PEPTIDASE_A1"/>
    <property type="match status" value="1"/>
</dbReference>
<organism evidence="4 5">
    <name type="scientific">Arthrobotrys conoides</name>
    <dbReference type="NCBI Taxonomy" id="74498"/>
    <lineage>
        <taxon>Eukaryota</taxon>
        <taxon>Fungi</taxon>
        <taxon>Dikarya</taxon>
        <taxon>Ascomycota</taxon>
        <taxon>Pezizomycotina</taxon>
        <taxon>Orbiliomycetes</taxon>
        <taxon>Orbiliales</taxon>
        <taxon>Orbiliaceae</taxon>
        <taxon>Arthrobotrys</taxon>
    </lineage>
</organism>
<proteinExistence type="inferred from homology"/>
<dbReference type="InterPro" id="IPR033121">
    <property type="entry name" value="PEPTIDASE_A1"/>
</dbReference>
<dbReference type="PRINTS" id="PR00792">
    <property type="entry name" value="PEPSIN"/>
</dbReference>
<accession>A0AAN8RY49</accession>
<evidence type="ECO:0000259" key="3">
    <source>
        <dbReference type="PROSITE" id="PS51767"/>
    </source>
</evidence>
<dbReference type="Pfam" id="PF00026">
    <property type="entry name" value="Asp"/>
    <property type="match status" value="2"/>
</dbReference>
<dbReference type="InterPro" id="IPR001461">
    <property type="entry name" value="Aspartic_peptidase_A1"/>
</dbReference>
<comment type="caution">
    <text evidence="4">The sequence shown here is derived from an EMBL/GenBank/DDBJ whole genome shotgun (WGS) entry which is preliminary data.</text>
</comment>
<reference evidence="4 5" key="1">
    <citation type="submission" date="2019-10" db="EMBL/GenBank/DDBJ databases">
        <authorList>
            <person name="Palmer J.M."/>
        </authorList>
    </citation>
    <scope>NUCLEOTIDE SEQUENCE [LARGE SCALE GENOMIC DNA]</scope>
    <source>
        <strain evidence="4 5">TWF506</strain>
    </source>
</reference>
<dbReference type="PANTHER" id="PTHR47966:SF47">
    <property type="entry name" value="ENDOPEPTIDASE, PUTATIVE (AFU_ORTHOLOGUE AFUA_3G01220)-RELATED"/>
    <property type="match status" value="1"/>
</dbReference>
<gene>
    <name evidence="4" type="ORF">TWF506_001044</name>
</gene>
<protein>
    <recommendedName>
        <fullName evidence="3">Peptidase A1 domain-containing protein</fullName>
    </recommendedName>
</protein>
<comment type="similarity">
    <text evidence="1">Belongs to the peptidase A1 family.</text>
</comment>
<dbReference type="GO" id="GO:0006508">
    <property type="term" value="P:proteolysis"/>
    <property type="evidence" value="ECO:0007669"/>
    <property type="project" value="InterPro"/>
</dbReference>
<name>A0AAN8RY49_9PEZI</name>
<dbReference type="Proteomes" id="UP001307849">
    <property type="component" value="Unassembled WGS sequence"/>
</dbReference>
<keyword evidence="5" id="KW-1185">Reference proteome</keyword>
<evidence type="ECO:0000313" key="5">
    <source>
        <dbReference type="Proteomes" id="UP001307849"/>
    </source>
</evidence>
<dbReference type="Gene3D" id="2.40.70.10">
    <property type="entry name" value="Acid Proteases"/>
    <property type="match status" value="2"/>
</dbReference>
<feature type="region of interest" description="Disordered" evidence="2">
    <location>
        <begin position="60"/>
        <end position="79"/>
    </location>
</feature>
<dbReference type="InterPro" id="IPR021109">
    <property type="entry name" value="Peptidase_aspartic_dom_sf"/>
</dbReference>
<dbReference type="GO" id="GO:0004190">
    <property type="term" value="F:aspartic-type endopeptidase activity"/>
    <property type="evidence" value="ECO:0007669"/>
    <property type="project" value="InterPro"/>
</dbReference>